<reference evidence="2" key="1">
    <citation type="journal article" date="2023" name="Mol. Phylogenet. Evol.">
        <title>Genome-scale phylogeny and comparative genomics of the fungal order Sordariales.</title>
        <authorList>
            <person name="Hensen N."/>
            <person name="Bonometti L."/>
            <person name="Westerberg I."/>
            <person name="Brannstrom I.O."/>
            <person name="Guillou S."/>
            <person name="Cros-Aarteil S."/>
            <person name="Calhoun S."/>
            <person name="Haridas S."/>
            <person name="Kuo A."/>
            <person name="Mondo S."/>
            <person name="Pangilinan J."/>
            <person name="Riley R."/>
            <person name="LaButti K."/>
            <person name="Andreopoulos B."/>
            <person name="Lipzen A."/>
            <person name="Chen C."/>
            <person name="Yan M."/>
            <person name="Daum C."/>
            <person name="Ng V."/>
            <person name="Clum A."/>
            <person name="Steindorff A."/>
            <person name="Ohm R.A."/>
            <person name="Martin F."/>
            <person name="Silar P."/>
            <person name="Natvig D.O."/>
            <person name="Lalanne C."/>
            <person name="Gautier V."/>
            <person name="Ament-Velasquez S.L."/>
            <person name="Kruys A."/>
            <person name="Hutchinson M.I."/>
            <person name="Powell A.J."/>
            <person name="Barry K."/>
            <person name="Miller A.N."/>
            <person name="Grigoriev I.V."/>
            <person name="Debuchy R."/>
            <person name="Gladieux P."/>
            <person name="Hiltunen Thoren M."/>
            <person name="Johannesson H."/>
        </authorList>
    </citation>
    <scope>NUCLEOTIDE SEQUENCE</scope>
    <source>
        <strain evidence="2">PSN243</strain>
    </source>
</reference>
<gene>
    <name evidence="2" type="ORF">QBC34DRAFT_418196</name>
</gene>
<keyword evidence="3" id="KW-1185">Reference proteome</keyword>
<evidence type="ECO:0000313" key="3">
    <source>
        <dbReference type="Proteomes" id="UP001321760"/>
    </source>
</evidence>
<evidence type="ECO:0000256" key="1">
    <source>
        <dbReference type="SAM" id="MobiDB-lite"/>
    </source>
</evidence>
<protein>
    <submittedName>
        <fullName evidence="2">Uncharacterized protein</fullName>
    </submittedName>
</protein>
<feature type="compositionally biased region" description="Low complexity" evidence="1">
    <location>
        <begin position="305"/>
        <end position="318"/>
    </location>
</feature>
<evidence type="ECO:0000313" key="2">
    <source>
        <dbReference type="EMBL" id="KAK4442771.1"/>
    </source>
</evidence>
<sequence length="330" mass="35282">MPHKKGLPEIHHPAISSGIISPSSAFAVSLLPSSFNSCSATSTIHPNKEREPPGLSTPKAGIRDQIMRRDHRLNVTLLGPRRNRKCSGGSLSGPGVHVVGQIHVLEHDPLATGDELSPLCLVHLALQRIEVRRPRRSGEGLIHRNRGRGLLVNLRLGISSFLSSAACGRGPGGVNVGRGVNIGATVPVKHNAGIGVLVWGVVVFKLRVKHKNGGPTRIGVVVWAGLLGRSGKSASRDRIAAIGGLLLRVGRSSIRLDAQAKQNLHVQPRRNCRLLALLEYALHARLEIRLVPLRLLLRRNTLGATSSSCEESGSTSSTKRQRSATRKGAG</sequence>
<reference evidence="2" key="2">
    <citation type="submission" date="2023-05" db="EMBL/GenBank/DDBJ databases">
        <authorList>
            <consortium name="Lawrence Berkeley National Laboratory"/>
            <person name="Steindorff A."/>
            <person name="Hensen N."/>
            <person name="Bonometti L."/>
            <person name="Westerberg I."/>
            <person name="Brannstrom I.O."/>
            <person name="Guillou S."/>
            <person name="Cros-Aarteil S."/>
            <person name="Calhoun S."/>
            <person name="Haridas S."/>
            <person name="Kuo A."/>
            <person name="Mondo S."/>
            <person name="Pangilinan J."/>
            <person name="Riley R."/>
            <person name="Labutti K."/>
            <person name="Andreopoulos B."/>
            <person name="Lipzen A."/>
            <person name="Chen C."/>
            <person name="Yanf M."/>
            <person name="Daum C."/>
            <person name="Ng V."/>
            <person name="Clum A."/>
            <person name="Ohm R."/>
            <person name="Martin F."/>
            <person name="Silar P."/>
            <person name="Natvig D."/>
            <person name="Lalanne C."/>
            <person name="Gautier V."/>
            <person name="Ament-Velasquez S.L."/>
            <person name="Kruys A."/>
            <person name="Hutchinson M.I."/>
            <person name="Powell A.J."/>
            <person name="Barry K."/>
            <person name="Miller A.N."/>
            <person name="Grigoriev I.V."/>
            <person name="Debuchy R."/>
            <person name="Gladieux P."/>
            <person name="Thoren M.H."/>
            <person name="Johannesson H."/>
        </authorList>
    </citation>
    <scope>NUCLEOTIDE SEQUENCE</scope>
    <source>
        <strain evidence="2">PSN243</strain>
    </source>
</reference>
<dbReference type="EMBL" id="MU866007">
    <property type="protein sequence ID" value="KAK4442771.1"/>
    <property type="molecule type" value="Genomic_DNA"/>
</dbReference>
<dbReference type="AlphaFoldDB" id="A0AAV9G5J8"/>
<feature type="region of interest" description="Disordered" evidence="1">
    <location>
        <begin position="305"/>
        <end position="330"/>
    </location>
</feature>
<accession>A0AAV9G5J8</accession>
<proteinExistence type="predicted"/>
<dbReference type="Proteomes" id="UP001321760">
    <property type="component" value="Unassembled WGS sequence"/>
</dbReference>
<feature type="region of interest" description="Disordered" evidence="1">
    <location>
        <begin position="40"/>
        <end position="60"/>
    </location>
</feature>
<comment type="caution">
    <text evidence="2">The sequence shown here is derived from an EMBL/GenBank/DDBJ whole genome shotgun (WGS) entry which is preliminary data.</text>
</comment>
<name>A0AAV9G5J8_9PEZI</name>
<organism evidence="2 3">
    <name type="scientific">Podospora aff. communis PSN243</name>
    <dbReference type="NCBI Taxonomy" id="3040156"/>
    <lineage>
        <taxon>Eukaryota</taxon>
        <taxon>Fungi</taxon>
        <taxon>Dikarya</taxon>
        <taxon>Ascomycota</taxon>
        <taxon>Pezizomycotina</taxon>
        <taxon>Sordariomycetes</taxon>
        <taxon>Sordariomycetidae</taxon>
        <taxon>Sordariales</taxon>
        <taxon>Podosporaceae</taxon>
        <taxon>Podospora</taxon>
    </lineage>
</organism>
<feature type="compositionally biased region" description="Basic residues" evidence="1">
    <location>
        <begin position="319"/>
        <end position="330"/>
    </location>
</feature>